<keyword evidence="1" id="KW-1133">Transmembrane helix</keyword>
<feature type="transmembrane region" description="Helical" evidence="1">
    <location>
        <begin position="65"/>
        <end position="88"/>
    </location>
</feature>
<dbReference type="AlphaFoldDB" id="A0AAE3E6D2"/>
<keyword evidence="1" id="KW-0472">Membrane</keyword>
<dbReference type="Proteomes" id="UP001198200">
    <property type="component" value="Unassembled WGS sequence"/>
</dbReference>
<feature type="transmembrane region" description="Helical" evidence="1">
    <location>
        <begin position="424"/>
        <end position="443"/>
    </location>
</feature>
<proteinExistence type="predicted"/>
<feature type="transmembrane region" description="Helical" evidence="1">
    <location>
        <begin position="100"/>
        <end position="122"/>
    </location>
</feature>
<keyword evidence="3" id="KW-1185">Reference proteome</keyword>
<evidence type="ECO:0000256" key="1">
    <source>
        <dbReference type="SAM" id="Phobius"/>
    </source>
</evidence>
<comment type="caution">
    <text evidence="2">The sequence shown here is derived from an EMBL/GenBank/DDBJ whole genome shotgun (WGS) entry which is preliminary data.</text>
</comment>
<accession>A0AAE3E6D2</accession>
<feature type="transmembrane region" description="Helical" evidence="1">
    <location>
        <begin position="134"/>
        <end position="157"/>
    </location>
</feature>
<feature type="transmembrane region" description="Helical" evidence="1">
    <location>
        <begin position="236"/>
        <end position="256"/>
    </location>
</feature>
<dbReference type="EMBL" id="JAJEQN010000049">
    <property type="protein sequence ID" value="MCC2222779.1"/>
    <property type="molecule type" value="Genomic_DNA"/>
</dbReference>
<evidence type="ECO:0000313" key="2">
    <source>
        <dbReference type="EMBL" id="MCC2222779.1"/>
    </source>
</evidence>
<feature type="transmembrane region" description="Helical" evidence="1">
    <location>
        <begin position="400"/>
        <end position="418"/>
    </location>
</feature>
<dbReference type="RefSeq" id="WP_308732375.1">
    <property type="nucleotide sequence ID" value="NZ_JAJEQN010000049.1"/>
</dbReference>
<feature type="transmembrane region" description="Helical" evidence="1">
    <location>
        <begin position="336"/>
        <end position="358"/>
    </location>
</feature>
<feature type="transmembrane region" description="Helical" evidence="1">
    <location>
        <begin position="370"/>
        <end position="393"/>
    </location>
</feature>
<evidence type="ECO:0000313" key="3">
    <source>
        <dbReference type="Proteomes" id="UP001198200"/>
    </source>
</evidence>
<feature type="transmembrane region" description="Helical" evidence="1">
    <location>
        <begin position="193"/>
        <end position="215"/>
    </location>
</feature>
<reference evidence="2 3" key="1">
    <citation type="submission" date="2021-10" db="EMBL/GenBank/DDBJ databases">
        <title>Anaerobic single-cell dispensing facilitates the cultivation of human gut bacteria.</title>
        <authorList>
            <person name="Afrizal A."/>
        </authorList>
    </citation>
    <scope>NUCLEOTIDE SEQUENCE [LARGE SCALE GENOMIC DNA]</scope>
    <source>
        <strain evidence="2 3">CLA-AA-H224</strain>
    </source>
</reference>
<keyword evidence="1" id="KW-0812">Transmembrane</keyword>
<feature type="transmembrane region" description="Helical" evidence="1">
    <location>
        <begin position="276"/>
        <end position="298"/>
    </location>
</feature>
<name>A0AAE3E6D2_9FIRM</name>
<protein>
    <submittedName>
        <fullName evidence="2">Exopolysaccharide Pel transporter PelG</fullName>
    </submittedName>
</protein>
<feature type="transmembrane region" description="Helical" evidence="1">
    <location>
        <begin position="169"/>
        <end position="187"/>
    </location>
</feature>
<organism evidence="2 3">
    <name type="scientific">Anthropogastromicrobium aceti</name>
    <dbReference type="NCBI Taxonomy" id="2981768"/>
    <lineage>
        <taxon>Bacteria</taxon>
        <taxon>Bacillati</taxon>
        <taxon>Bacillota</taxon>
        <taxon>Clostridia</taxon>
        <taxon>Lachnospirales</taxon>
        <taxon>Lachnospiraceae</taxon>
        <taxon>Anthropogastromicrobium</taxon>
    </lineage>
</organism>
<gene>
    <name evidence="2" type="primary">pelG</name>
    <name evidence="2" type="ORF">LKD48_14305</name>
</gene>
<dbReference type="Pfam" id="PF16933">
    <property type="entry name" value="PelG"/>
    <property type="match status" value="1"/>
</dbReference>
<sequence length="492" mass="56387">MAGIGVRLNKIFGRNTLTTNMIGFFYSTLVTVAPMFAIIINLVLMEYFLKFSTLGYAQRELFSCTILYTFIFSLLTASPFNAVLSRYISDVIYEERYQDILPCYHIGMMLNIVLSCLVGIPFCLWEHFVGGVSVAYVFAGFWCYISLVFVFYSMIYLSICKDYQRIAQYYIVGMLVAFFLSLFLRYICHWGITQSMLAAMDAGFFLTAVLENALVKRYFRKNSNRYKPVLSYFKKYWQLVVTNFLYILGLYVHNFVFWTTDMRMVVVDSFVCNQPYDMASCLAMFTNISATIIFIARVEMYFHEKYKLYSEAVIGGRGADIQNAKKRMFRQLASELMTLARIQFIISVVIYLICIVVLPTIGISGMTMKIYPSLAVGYFILFLMYSAIIFLYYFNDLKGAVLTAVVFCSITFVGSIISTHLSPIWYGMGVVAGSFAGWTMAYARLRWIEKNMDTHIFCSGSLIPRGKGLKPSAKAYDRKQMIQESTTNANNL</sequence>
<dbReference type="InterPro" id="IPR031617">
    <property type="entry name" value="PelG"/>
</dbReference>
<feature type="transmembrane region" description="Helical" evidence="1">
    <location>
        <begin position="21"/>
        <end position="45"/>
    </location>
</feature>